<dbReference type="InterPro" id="IPR050925">
    <property type="entry name" value="Rhomboid_protease_S54"/>
</dbReference>
<organism evidence="10 11">
    <name type="scientific">Pedosphaera parvula (strain Ellin514)</name>
    <dbReference type="NCBI Taxonomy" id="320771"/>
    <lineage>
        <taxon>Bacteria</taxon>
        <taxon>Pseudomonadati</taxon>
        <taxon>Verrucomicrobiota</taxon>
        <taxon>Pedosphaerae</taxon>
        <taxon>Pedosphaerales</taxon>
        <taxon>Pedosphaeraceae</taxon>
        <taxon>Pedosphaera</taxon>
    </lineage>
</organism>
<dbReference type="GO" id="GO:0016020">
    <property type="term" value="C:membrane"/>
    <property type="evidence" value="ECO:0007669"/>
    <property type="project" value="UniProtKB-SubCell"/>
</dbReference>
<proteinExistence type="inferred from homology"/>
<evidence type="ECO:0000313" key="10">
    <source>
        <dbReference type="EMBL" id="EEF61510.1"/>
    </source>
</evidence>
<dbReference type="Gene3D" id="1.20.1540.10">
    <property type="entry name" value="Rhomboid-like"/>
    <property type="match status" value="1"/>
</dbReference>
<dbReference type="GO" id="GO:0004252">
    <property type="term" value="F:serine-type endopeptidase activity"/>
    <property type="evidence" value="ECO:0007669"/>
    <property type="project" value="InterPro"/>
</dbReference>
<dbReference type="EMBL" id="ABOX02000009">
    <property type="protein sequence ID" value="EEF61510.1"/>
    <property type="molecule type" value="Genomic_DNA"/>
</dbReference>
<keyword evidence="11" id="KW-1185">Reference proteome</keyword>
<evidence type="ECO:0000259" key="8">
    <source>
        <dbReference type="Pfam" id="PF01694"/>
    </source>
</evidence>
<evidence type="ECO:0000256" key="6">
    <source>
        <dbReference type="ARBA" id="ARBA00023136"/>
    </source>
</evidence>
<feature type="transmembrane region" description="Helical" evidence="7">
    <location>
        <begin position="122"/>
        <end position="141"/>
    </location>
</feature>
<comment type="similarity">
    <text evidence="2">Belongs to the peptidase S54 family.</text>
</comment>
<feature type="domain" description="DUF6576" evidence="9">
    <location>
        <begin position="251"/>
        <end position="277"/>
    </location>
</feature>
<reference evidence="10 11" key="1">
    <citation type="journal article" date="2011" name="J. Bacteriol.">
        <title>Genome sequence of 'Pedosphaera parvula' Ellin514, an aerobic Verrucomicrobial isolate from pasture soil.</title>
        <authorList>
            <person name="Kant R."/>
            <person name="van Passel M.W."/>
            <person name="Sangwan P."/>
            <person name="Palva A."/>
            <person name="Lucas S."/>
            <person name="Copeland A."/>
            <person name="Lapidus A."/>
            <person name="Glavina Del Rio T."/>
            <person name="Dalin E."/>
            <person name="Tice H."/>
            <person name="Bruce D."/>
            <person name="Goodwin L."/>
            <person name="Pitluck S."/>
            <person name="Chertkov O."/>
            <person name="Larimer F.W."/>
            <person name="Land M.L."/>
            <person name="Hauser L."/>
            <person name="Brettin T.S."/>
            <person name="Detter J.C."/>
            <person name="Han S."/>
            <person name="de Vos W.M."/>
            <person name="Janssen P.H."/>
            <person name="Smidt H."/>
        </authorList>
    </citation>
    <scope>NUCLEOTIDE SEQUENCE [LARGE SCALE GENOMIC DNA]</scope>
    <source>
        <strain evidence="10 11">Ellin514</strain>
    </source>
</reference>
<dbReference type="Pfam" id="PF20216">
    <property type="entry name" value="DUF6576"/>
    <property type="match status" value="1"/>
</dbReference>
<dbReference type="STRING" id="320771.Cflav_PD4188"/>
<dbReference type="PANTHER" id="PTHR43731">
    <property type="entry name" value="RHOMBOID PROTEASE"/>
    <property type="match status" value="1"/>
</dbReference>
<evidence type="ECO:0000313" key="11">
    <source>
        <dbReference type="Proteomes" id="UP000003688"/>
    </source>
</evidence>
<evidence type="ECO:0000256" key="4">
    <source>
        <dbReference type="ARBA" id="ARBA00022801"/>
    </source>
</evidence>
<keyword evidence="6 7" id="KW-0472">Membrane</keyword>
<dbReference type="InterPro" id="IPR046483">
    <property type="entry name" value="DUF6576"/>
</dbReference>
<evidence type="ECO:0000259" key="9">
    <source>
        <dbReference type="Pfam" id="PF20216"/>
    </source>
</evidence>
<dbReference type="SUPFAM" id="SSF144091">
    <property type="entry name" value="Rhomboid-like"/>
    <property type="match status" value="1"/>
</dbReference>
<evidence type="ECO:0000256" key="5">
    <source>
        <dbReference type="ARBA" id="ARBA00022989"/>
    </source>
</evidence>
<keyword evidence="3 7" id="KW-0812">Transmembrane</keyword>
<accession>B9XF12</accession>
<keyword evidence="4" id="KW-0378">Hydrolase</keyword>
<feature type="transmembrane region" description="Helical" evidence="7">
    <location>
        <begin position="67"/>
        <end position="85"/>
    </location>
</feature>
<feature type="transmembrane region" description="Helical" evidence="7">
    <location>
        <begin position="184"/>
        <end position="209"/>
    </location>
</feature>
<feature type="transmembrane region" description="Helical" evidence="7">
    <location>
        <begin position="12"/>
        <end position="31"/>
    </location>
</feature>
<feature type="transmembrane region" description="Helical" evidence="7">
    <location>
        <begin position="161"/>
        <end position="178"/>
    </location>
</feature>
<comment type="subcellular location">
    <subcellularLocation>
        <location evidence="1">Membrane</location>
        <topology evidence="1">Multi-pass membrane protein</topology>
    </subcellularLocation>
</comment>
<feature type="domain" description="Peptidase S54 rhomboid" evidence="8">
    <location>
        <begin position="55"/>
        <end position="196"/>
    </location>
</feature>
<dbReference type="AlphaFoldDB" id="B9XF12"/>
<keyword evidence="5 7" id="KW-1133">Transmembrane helix</keyword>
<evidence type="ECO:0000256" key="2">
    <source>
        <dbReference type="ARBA" id="ARBA00009045"/>
    </source>
</evidence>
<comment type="caution">
    <text evidence="10">The sequence shown here is derived from an EMBL/GenBank/DDBJ whole genome shotgun (WGS) entry which is preliminary data.</text>
</comment>
<feature type="transmembrane region" description="Helical" evidence="7">
    <location>
        <begin position="97"/>
        <end position="116"/>
    </location>
</feature>
<sequence length="287" mass="32790">MRQRSRWEPQWSVTVVLIILNVVMFVVQNTVGPRDFYDLQYYGVLSLDGLKHGFIWQLLTFQFLHQGFFHILGNMLTLYFFGHAVEEALGKTSFLKLYLLSGVLGGLLQMGGAVVWPSHLDVPIVGASAGVYGLIAAYATLFSDRSINLLFPPIELKVRTLVWIAMGFSIIGIIVPFWKMAHCAHLGGILTGMFYIRWITQVQKPLVVWQPFRPKMRRRELVKVRSDKPKTWIQPKNVEPEELPSAEFISKEVDPILDKISAHGIQSLTERERQILEAARARMAKRK</sequence>
<dbReference type="Pfam" id="PF01694">
    <property type="entry name" value="Rhomboid"/>
    <property type="match status" value="1"/>
</dbReference>
<dbReference type="InterPro" id="IPR035952">
    <property type="entry name" value="Rhomboid-like_sf"/>
</dbReference>
<name>B9XF12_PEDPL</name>
<dbReference type="Proteomes" id="UP000003688">
    <property type="component" value="Unassembled WGS sequence"/>
</dbReference>
<protein>
    <submittedName>
        <fullName evidence="10">Rhomboid family protein</fullName>
    </submittedName>
</protein>
<dbReference type="InterPro" id="IPR022764">
    <property type="entry name" value="Peptidase_S54_rhomboid_dom"/>
</dbReference>
<evidence type="ECO:0000256" key="7">
    <source>
        <dbReference type="SAM" id="Phobius"/>
    </source>
</evidence>
<evidence type="ECO:0000256" key="1">
    <source>
        <dbReference type="ARBA" id="ARBA00004141"/>
    </source>
</evidence>
<dbReference type="PANTHER" id="PTHR43731:SF14">
    <property type="entry name" value="PRESENILIN-ASSOCIATED RHOMBOID-LIKE PROTEIN, MITOCHONDRIAL"/>
    <property type="match status" value="1"/>
</dbReference>
<evidence type="ECO:0000256" key="3">
    <source>
        <dbReference type="ARBA" id="ARBA00022692"/>
    </source>
</evidence>
<gene>
    <name evidence="10" type="ORF">Cflav_PD4188</name>
</gene>